<keyword evidence="1" id="KW-0805">Transcription regulation</keyword>
<dbReference type="KEGG" id="abac:LuPra_01919"/>
<dbReference type="Gene3D" id="1.10.1740.10">
    <property type="match status" value="1"/>
</dbReference>
<sequence>MLTSPLAPADFSLLSDVIATVSRTSGLPAEDAMDFSQHVHLKLLERNYAPLKRFAGRSSLKTFITVVVRRQLLDWRNRHYGKWRPCEAARRLGHAAIHLDRLISRDGHQVDDAVAIMATRPECADETVLRALATQLPQRIRARTVATDDFEGISPCSFDDPVEARQDEEQTRVRRERLRLACLALPPDDRRLLHLRFGRGLAVSDVARLMGEPAKPLYRRLDRIVSALRSSLVNGDAATCRRSCRRHCVRSGSPGRKTRDRPGHIERE</sequence>
<protein>
    <submittedName>
        <fullName evidence="6">RNA polymerase sigma factor, sigma-70 family</fullName>
    </submittedName>
</protein>
<dbReference type="EMBL" id="CP015136">
    <property type="protein sequence ID" value="AMY08715.1"/>
    <property type="molecule type" value="Genomic_DNA"/>
</dbReference>
<evidence type="ECO:0000256" key="4">
    <source>
        <dbReference type="ARBA" id="ARBA00023163"/>
    </source>
</evidence>
<keyword evidence="7" id="KW-1185">Reference proteome</keyword>
<dbReference type="InterPro" id="IPR014284">
    <property type="entry name" value="RNA_pol_sigma-70_dom"/>
</dbReference>
<dbReference type="AlphaFoldDB" id="A0A143PJH3"/>
<proteinExistence type="predicted"/>
<dbReference type="InterPro" id="IPR013324">
    <property type="entry name" value="RNA_pol_sigma_r3/r4-like"/>
</dbReference>
<keyword evidence="4" id="KW-0804">Transcription</keyword>
<dbReference type="STRING" id="1855912.LuPra_01919"/>
<dbReference type="PANTHER" id="PTHR30385">
    <property type="entry name" value="SIGMA FACTOR F FLAGELLAR"/>
    <property type="match status" value="1"/>
</dbReference>
<keyword evidence="2" id="KW-0731">Sigma factor</keyword>
<gene>
    <name evidence="6" type="ORF">LuPra_01919</name>
</gene>
<reference evidence="6 7" key="1">
    <citation type="journal article" date="2016" name="Genome Announc.">
        <title>First Complete Genome Sequence of a Subdivision 6 Acidobacterium Strain.</title>
        <authorList>
            <person name="Huang S."/>
            <person name="Vieira S."/>
            <person name="Bunk B."/>
            <person name="Riedel T."/>
            <person name="Sproer C."/>
            <person name="Overmann J."/>
        </authorList>
    </citation>
    <scope>NUCLEOTIDE SEQUENCE [LARGE SCALE GENOMIC DNA]</scope>
    <source>
        <strain evidence="7">DSM 100886 HEG_-6_39</strain>
    </source>
</reference>
<evidence type="ECO:0000313" key="7">
    <source>
        <dbReference type="Proteomes" id="UP000076079"/>
    </source>
</evidence>
<reference evidence="7" key="2">
    <citation type="submission" date="2016-04" db="EMBL/GenBank/DDBJ databases">
        <title>First Complete Genome Sequence of a Subdivision 6 Acidobacterium.</title>
        <authorList>
            <person name="Huang S."/>
            <person name="Vieira S."/>
            <person name="Bunk B."/>
            <person name="Riedel T."/>
            <person name="Sproeer C."/>
            <person name="Overmann J."/>
        </authorList>
    </citation>
    <scope>NUCLEOTIDE SEQUENCE [LARGE SCALE GENOMIC DNA]</scope>
    <source>
        <strain evidence="7">DSM 100886 HEG_-6_39</strain>
    </source>
</reference>
<feature type="region of interest" description="Disordered" evidence="5">
    <location>
        <begin position="249"/>
        <end position="268"/>
    </location>
</feature>
<dbReference type="GO" id="GO:0003677">
    <property type="term" value="F:DNA binding"/>
    <property type="evidence" value="ECO:0007669"/>
    <property type="project" value="UniProtKB-KW"/>
</dbReference>
<evidence type="ECO:0000256" key="3">
    <source>
        <dbReference type="ARBA" id="ARBA00023125"/>
    </source>
</evidence>
<organism evidence="6 7">
    <name type="scientific">Luteitalea pratensis</name>
    <dbReference type="NCBI Taxonomy" id="1855912"/>
    <lineage>
        <taxon>Bacteria</taxon>
        <taxon>Pseudomonadati</taxon>
        <taxon>Acidobacteriota</taxon>
        <taxon>Vicinamibacteria</taxon>
        <taxon>Vicinamibacterales</taxon>
        <taxon>Vicinamibacteraceae</taxon>
        <taxon>Luteitalea</taxon>
    </lineage>
</organism>
<evidence type="ECO:0000256" key="1">
    <source>
        <dbReference type="ARBA" id="ARBA00023015"/>
    </source>
</evidence>
<evidence type="ECO:0000256" key="5">
    <source>
        <dbReference type="SAM" id="MobiDB-lite"/>
    </source>
</evidence>
<dbReference type="InterPro" id="IPR036388">
    <property type="entry name" value="WH-like_DNA-bd_sf"/>
</dbReference>
<dbReference type="OrthoDB" id="260857at2"/>
<dbReference type="RefSeq" id="WP_110170532.1">
    <property type="nucleotide sequence ID" value="NZ_CP015136.1"/>
</dbReference>
<evidence type="ECO:0000256" key="2">
    <source>
        <dbReference type="ARBA" id="ARBA00023082"/>
    </source>
</evidence>
<accession>A0A143PJH3</accession>
<dbReference type="Gene3D" id="1.10.10.10">
    <property type="entry name" value="Winged helix-like DNA-binding domain superfamily/Winged helix DNA-binding domain"/>
    <property type="match status" value="1"/>
</dbReference>
<dbReference type="GO" id="GO:0006352">
    <property type="term" value="P:DNA-templated transcription initiation"/>
    <property type="evidence" value="ECO:0007669"/>
    <property type="project" value="InterPro"/>
</dbReference>
<dbReference type="GO" id="GO:0016987">
    <property type="term" value="F:sigma factor activity"/>
    <property type="evidence" value="ECO:0007669"/>
    <property type="project" value="UniProtKB-KW"/>
</dbReference>
<dbReference type="Proteomes" id="UP000076079">
    <property type="component" value="Chromosome"/>
</dbReference>
<dbReference type="NCBIfam" id="TIGR02937">
    <property type="entry name" value="sigma70-ECF"/>
    <property type="match status" value="1"/>
</dbReference>
<keyword evidence="3" id="KW-0238">DNA-binding</keyword>
<evidence type="ECO:0000313" key="6">
    <source>
        <dbReference type="EMBL" id="AMY08715.1"/>
    </source>
</evidence>
<dbReference type="SUPFAM" id="SSF88659">
    <property type="entry name" value="Sigma3 and sigma4 domains of RNA polymerase sigma factors"/>
    <property type="match status" value="1"/>
</dbReference>
<name>A0A143PJH3_LUTPR</name>